<dbReference type="OrthoDB" id="347435at2759"/>
<proteinExistence type="predicted"/>
<accession>A0A4Y7Q858</accession>
<evidence type="ECO:0000313" key="2">
    <source>
        <dbReference type="Proteomes" id="UP000294933"/>
    </source>
</evidence>
<keyword evidence="1" id="KW-0378">Hydrolase</keyword>
<dbReference type="Proteomes" id="UP000294933">
    <property type="component" value="Unassembled WGS sequence"/>
</dbReference>
<protein>
    <submittedName>
        <fullName evidence="1">P-loop containing nucleoside triphosphate hydrolase protein</fullName>
    </submittedName>
</protein>
<dbReference type="VEuPathDB" id="FungiDB:BD410DRAFT_747602"/>
<dbReference type="Gene3D" id="3.40.50.300">
    <property type="entry name" value="P-loop containing nucleotide triphosphate hydrolases"/>
    <property type="match status" value="1"/>
</dbReference>
<dbReference type="InterPro" id="IPR027417">
    <property type="entry name" value="P-loop_NTPase"/>
</dbReference>
<sequence length="295" mass="33032">MQVLSSHRSLNLPDNPPLFVGVQGPQGSGKTYLTTHLGTALSSPPYNVKAVIVSIDDLYLPRDGLLDVAKSHPGNSLLVGRGQPGTHDIPLGTEILQNLKGINRPDSNSVGIPKFDKSLFDGFGDRVAGSTVIGPVDLVIFEGWCVGFCPIEEEEVARRYELPVKGIEDSFDLRAYKKADIMEVNSLLSQYLEWWTFFDAFIQIKPPDSHPYAFIYKWRLHQEHDMKARNGGKGMTDEQVKKFIDRYIPGYVFFSDGIESGHIDGGCVRNLPRWRKKGLRIVIGENRELRSVEAF</sequence>
<dbReference type="SUPFAM" id="SSF52540">
    <property type="entry name" value="P-loop containing nucleoside triphosphate hydrolases"/>
    <property type="match status" value="1"/>
</dbReference>
<dbReference type="AlphaFoldDB" id="A0A4Y7Q858"/>
<keyword evidence="2" id="KW-1185">Reference proteome</keyword>
<dbReference type="EMBL" id="ML170172">
    <property type="protein sequence ID" value="TDL23020.1"/>
    <property type="molecule type" value="Genomic_DNA"/>
</dbReference>
<gene>
    <name evidence="1" type="ORF">BD410DRAFT_747602</name>
</gene>
<name>A0A4Y7Q858_9AGAM</name>
<dbReference type="PANTHER" id="PTHR10285">
    <property type="entry name" value="URIDINE KINASE"/>
    <property type="match status" value="1"/>
</dbReference>
<evidence type="ECO:0000313" key="1">
    <source>
        <dbReference type="EMBL" id="TDL23020.1"/>
    </source>
</evidence>
<dbReference type="STRING" id="50990.A0A4Y7Q858"/>
<dbReference type="GO" id="GO:0016787">
    <property type="term" value="F:hydrolase activity"/>
    <property type="evidence" value="ECO:0007669"/>
    <property type="project" value="UniProtKB-KW"/>
</dbReference>
<reference evidence="1 2" key="1">
    <citation type="submission" date="2018-06" db="EMBL/GenBank/DDBJ databases">
        <title>A transcriptomic atlas of mushroom development highlights an independent origin of complex multicellularity.</title>
        <authorList>
            <consortium name="DOE Joint Genome Institute"/>
            <person name="Krizsan K."/>
            <person name="Almasi E."/>
            <person name="Merenyi Z."/>
            <person name="Sahu N."/>
            <person name="Viragh M."/>
            <person name="Koszo T."/>
            <person name="Mondo S."/>
            <person name="Kiss B."/>
            <person name="Balint B."/>
            <person name="Kues U."/>
            <person name="Barry K."/>
            <person name="Hegedus J.C."/>
            <person name="Henrissat B."/>
            <person name="Johnson J."/>
            <person name="Lipzen A."/>
            <person name="Ohm R."/>
            <person name="Nagy I."/>
            <person name="Pangilinan J."/>
            <person name="Yan J."/>
            <person name="Xiong Y."/>
            <person name="Grigoriev I.V."/>
            <person name="Hibbett D.S."/>
            <person name="Nagy L.G."/>
        </authorList>
    </citation>
    <scope>NUCLEOTIDE SEQUENCE [LARGE SCALE GENOMIC DNA]</scope>
    <source>
        <strain evidence="1 2">SZMC22713</strain>
    </source>
</reference>
<organism evidence="1 2">
    <name type="scientific">Rickenella mellea</name>
    <dbReference type="NCBI Taxonomy" id="50990"/>
    <lineage>
        <taxon>Eukaryota</taxon>
        <taxon>Fungi</taxon>
        <taxon>Dikarya</taxon>
        <taxon>Basidiomycota</taxon>
        <taxon>Agaricomycotina</taxon>
        <taxon>Agaricomycetes</taxon>
        <taxon>Hymenochaetales</taxon>
        <taxon>Rickenellaceae</taxon>
        <taxon>Rickenella</taxon>
    </lineage>
</organism>